<feature type="compositionally biased region" description="Basic and acidic residues" evidence="1">
    <location>
        <begin position="42"/>
        <end position="55"/>
    </location>
</feature>
<organism evidence="2">
    <name type="scientific">marine sediment metagenome</name>
    <dbReference type="NCBI Taxonomy" id="412755"/>
    <lineage>
        <taxon>unclassified sequences</taxon>
        <taxon>metagenomes</taxon>
        <taxon>ecological metagenomes</taxon>
    </lineage>
</organism>
<evidence type="ECO:0000256" key="1">
    <source>
        <dbReference type="SAM" id="MobiDB-lite"/>
    </source>
</evidence>
<comment type="caution">
    <text evidence="2">The sequence shown here is derived from an EMBL/GenBank/DDBJ whole genome shotgun (WGS) entry which is preliminary data.</text>
</comment>
<gene>
    <name evidence="2" type="ORF">LCGC14_1598850</name>
</gene>
<name>A0A0F9KSI1_9ZZZZ</name>
<sequence length="98" mass="11202">MPGKLKRRVKELIGGRKTYQKSKIELETGRIKRSLRRSKNRVAKETGLETTAQKERRTRISSPAKKSTPSYGDWLKQTGKGATAATSIQYGKLKRRKR</sequence>
<accession>A0A0F9KSI1</accession>
<proteinExistence type="predicted"/>
<feature type="compositionally biased region" description="Polar residues" evidence="1">
    <location>
        <begin position="60"/>
        <end position="70"/>
    </location>
</feature>
<evidence type="ECO:0000313" key="2">
    <source>
        <dbReference type="EMBL" id="KKM25048.1"/>
    </source>
</evidence>
<reference evidence="2" key="1">
    <citation type="journal article" date="2015" name="Nature">
        <title>Complex archaea that bridge the gap between prokaryotes and eukaryotes.</title>
        <authorList>
            <person name="Spang A."/>
            <person name="Saw J.H."/>
            <person name="Jorgensen S.L."/>
            <person name="Zaremba-Niedzwiedzka K."/>
            <person name="Martijn J."/>
            <person name="Lind A.E."/>
            <person name="van Eijk R."/>
            <person name="Schleper C."/>
            <person name="Guy L."/>
            <person name="Ettema T.J."/>
        </authorList>
    </citation>
    <scope>NUCLEOTIDE SEQUENCE</scope>
</reference>
<protein>
    <submittedName>
        <fullName evidence="2">Uncharacterized protein</fullName>
    </submittedName>
</protein>
<feature type="region of interest" description="Disordered" evidence="1">
    <location>
        <begin position="35"/>
        <end position="78"/>
    </location>
</feature>
<dbReference type="EMBL" id="LAZR01012798">
    <property type="protein sequence ID" value="KKM25048.1"/>
    <property type="molecule type" value="Genomic_DNA"/>
</dbReference>
<dbReference type="AlphaFoldDB" id="A0A0F9KSI1"/>